<accession>A0A6S7ANH5</accession>
<evidence type="ECO:0000313" key="1">
    <source>
        <dbReference type="EMBL" id="CAB3727699.1"/>
    </source>
</evidence>
<name>A0A6S7ANH5_9BURK</name>
<proteinExistence type="predicted"/>
<organism evidence="1 2">
    <name type="scientific">Achromobacter deleyi</name>
    <dbReference type="NCBI Taxonomy" id="1353891"/>
    <lineage>
        <taxon>Bacteria</taxon>
        <taxon>Pseudomonadati</taxon>
        <taxon>Pseudomonadota</taxon>
        <taxon>Betaproteobacteria</taxon>
        <taxon>Burkholderiales</taxon>
        <taxon>Alcaligenaceae</taxon>
        <taxon>Achromobacter</taxon>
    </lineage>
</organism>
<dbReference type="RefSeq" id="WP_175216561.1">
    <property type="nucleotide sequence ID" value="NZ_CADIJO010000018.1"/>
</dbReference>
<dbReference type="EMBL" id="CADIJO010000018">
    <property type="protein sequence ID" value="CAB3727699.1"/>
    <property type="molecule type" value="Genomic_DNA"/>
</dbReference>
<reference evidence="1 2" key="1">
    <citation type="submission" date="2020-04" db="EMBL/GenBank/DDBJ databases">
        <authorList>
            <person name="De Canck E."/>
        </authorList>
    </citation>
    <scope>NUCLEOTIDE SEQUENCE [LARGE SCALE GENOMIC DNA]</scope>
    <source>
        <strain evidence="1 2">LMG 3458</strain>
    </source>
</reference>
<sequence length="83" mass="9084">MKAQDVLADDQNEGSFQGVTVRKGTVGAFLANARVWNDPAATPQARDDAERDMREAMPALRALGLFDVLQVRDAALRQWLDAA</sequence>
<protein>
    <recommendedName>
        <fullName evidence="3">Preprotein translocase subunit SecD</fullName>
    </recommendedName>
</protein>
<dbReference type="AlphaFoldDB" id="A0A6S7ANH5"/>
<dbReference type="Proteomes" id="UP000494111">
    <property type="component" value="Unassembled WGS sequence"/>
</dbReference>
<evidence type="ECO:0000313" key="2">
    <source>
        <dbReference type="Proteomes" id="UP000494111"/>
    </source>
</evidence>
<evidence type="ECO:0008006" key="3">
    <source>
        <dbReference type="Google" id="ProtNLM"/>
    </source>
</evidence>
<gene>
    <name evidence="1" type="ORF">LMG3458_04549</name>
</gene>